<protein>
    <submittedName>
        <fullName evidence="1">Uncharacterized protein</fullName>
    </submittedName>
</protein>
<evidence type="ECO:0000313" key="2">
    <source>
        <dbReference type="Proteomes" id="UP001162501"/>
    </source>
</evidence>
<reference evidence="1" key="1">
    <citation type="submission" date="2023-05" db="EMBL/GenBank/DDBJ databases">
        <authorList>
            <consortium name="ELIXIR-Norway"/>
        </authorList>
    </citation>
    <scope>NUCLEOTIDE SEQUENCE</scope>
</reference>
<accession>A0AC60A7M2</accession>
<reference evidence="1" key="2">
    <citation type="submission" date="2025-03" db="EMBL/GenBank/DDBJ databases">
        <authorList>
            <consortium name="ELIXIR-Norway"/>
            <consortium name="Elixir Norway"/>
        </authorList>
    </citation>
    <scope>NUCLEOTIDE SEQUENCE</scope>
</reference>
<proteinExistence type="predicted"/>
<sequence length="193" mass="21216">MTRHKLKGSFTYYKTTTVINSTSKITGLSLEQEAFGGEQRQFHHQHAHSHPTAATGIEAQPPSGHHTPDVTNERHSRQRRKEEGGRARHQPSQGRRSGPSESVDSELSGFHPANPYGSGVSWLSSRRGALAPLFTARASQTDDVLSGLPLHHGDRSSARRRSGLGWAGPRAVKGKRNQGRRLEVPALLFRLLP</sequence>
<organism evidence="1 2">
    <name type="scientific">Rangifer tarandus platyrhynchus</name>
    <name type="common">Svalbard reindeer</name>
    <dbReference type="NCBI Taxonomy" id="3082113"/>
    <lineage>
        <taxon>Eukaryota</taxon>
        <taxon>Metazoa</taxon>
        <taxon>Chordata</taxon>
        <taxon>Craniata</taxon>
        <taxon>Vertebrata</taxon>
        <taxon>Euteleostomi</taxon>
        <taxon>Mammalia</taxon>
        <taxon>Eutheria</taxon>
        <taxon>Laurasiatheria</taxon>
        <taxon>Artiodactyla</taxon>
        <taxon>Ruminantia</taxon>
        <taxon>Pecora</taxon>
        <taxon>Cervidae</taxon>
        <taxon>Odocoileinae</taxon>
        <taxon>Rangifer</taxon>
    </lineage>
</organism>
<dbReference type="EMBL" id="OX596093">
    <property type="protein sequence ID" value="CAN0569135.1"/>
    <property type="molecule type" value="Genomic_DNA"/>
</dbReference>
<gene>
    <name evidence="1" type="ORF">MRATA1EN22A_LOCUS27924</name>
</gene>
<evidence type="ECO:0000313" key="1">
    <source>
        <dbReference type="EMBL" id="CAN0569135.1"/>
    </source>
</evidence>
<dbReference type="Proteomes" id="UP001162501">
    <property type="component" value="Chromosome 9"/>
</dbReference>
<name>A0AC60A7M2_RANTA</name>